<feature type="domain" description="RecQ mediated genome instability protein 1 OB-fold" evidence="3">
    <location>
        <begin position="30"/>
        <end position="162"/>
    </location>
</feature>
<dbReference type="GO" id="GO:0016604">
    <property type="term" value="C:nuclear body"/>
    <property type="evidence" value="ECO:0007669"/>
    <property type="project" value="TreeGrafter"/>
</dbReference>
<protein>
    <recommendedName>
        <fullName evidence="2">RecQ-mediated genome instability protein 1</fullName>
    </recommendedName>
</protein>
<dbReference type="EMBL" id="CAXITT010000866">
    <property type="protein sequence ID" value="CAL1546856.1"/>
    <property type="molecule type" value="Genomic_DNA"/>
</dbReference>
<dbReference type="PANTHER" id="PTHR14790">
    <property type="entry name" value="RECQ-MEDIATED GENOME INSTABILITY PROTEIN 1 RMI1"/>
    <property type="match status" value="1"/>
</dbReference>
<dbReference type="Proteomes" id="UP001497497">
    <property type="component" value="Unassembled WGS sequence"/>
</dbReference>
<evidence type="ECO:0000313" key="4">
    <source>
        <dbReference type="EMBL" id="CAL1546856.1"/>
    </source>
</evidence>
<dbReference type="InterPro" id="IPR042470">
    <property type="entry name" value="RMI1_N_C_sf"/>
</dbReference>
<reference evidence="4 5" key="1">
    <citation type="submission" date="2024-04" db="EMBL/GenBank/DDBJ databases">
        <authorList>
            <consortium name="Genoscope - CEA"/>
            <person name="William W."/>
        </authorList>
    </citation>
    <scope>NUCLEOTIDE SEQUENCE [LARGE SCALE GENOMIC DNA]</scope>
</reference>
<dbReference type="FunFam" id="2.40.50.770:FF:000002">
    <property type="entry name" value="recQ-mediated genome instability protein 1"/>
    <property type="match status" value="1"/>
</dbReference>
<dbReference type="SMART" id="SM01161">
    <property type="entry name" value="DUF1767"/>
    <property type="match status" value="1"/>
</dbReference>
<evidence type="ECO:0000256" key="1">
    <source>
        <dbReference type="ARBA" id="ARBA00006395"/>
    </source>
</evidence>
<dbReference type="Pfam" id="PF08585">
    <property type="entry name" value="RMI1_N_C"/>
    <property type="match status" value="1"/>
</dbReference>
<dbReference type="GO" id="GO:0000724">
    <property type="term" value="P:double-strand break repair via homologous recombination"/>
    <property type="evidence" value="ECO:0007669"/>
    <property type="project" value="TreeGrafter"/>
</dbReference>
<dbReference type="PANTHER" id="PTHR14790:SF15">
    <property type="entry name" value="RECQ-MEDIATED GENOME INSTABILITY PROTEIN 1"/>
    <property type="match status" value="1"/>
</dbReference>
<keyword evidence="5" id="KW-1185">Reference proteome</keyword>
<dbReference type="InterPro" id="IPR013894">
    <property type="entry name" value="RMI1_OB"/>
</dbReference>
<proteinExistence type="inferred from homology"/>
<evidence type="ECO:0000313" key="5">
    <source>
        <dbReference type="Proteomes" id="UP001497497"/>
    </source>
</evidence>
<comment type="similarity">
    <text evidence="1">Belongs to the RMI1 family.</text>
</comment>
<dbReference type="GO" id="GO:0000712">
    <property type="term" value="P:resolution of meiotic recombination intermediates"/>
    <property type="evidence" value="ECO:0007669"/>
    <property type="project" value="TreeGrafter"/>
</dbReference>
<dbReference type="GO" id="GO:0031422">
    <property type="term" value="C:RecQ family helicase-topoisomerase III complex"/>
    <property type="evidence" value="ECO:0007669"/>
    <property type="project" value="TreeGrafter"/>
</dbReference>
<evidence type="ECO:0000259" key="3">
    <source>
        <dbReference type="Pfam" id="PF08585"/>
    </source>
</evidence>
<accession>A0AAV2IIL5</accession>
<feature type="non-terminal residue" evidence="4">
    <location>
        <position position="1"/>
    </location>
</feature>
<name>A0AAV2IIL5_LYMST</name>
<dbReference type="AlphaFoldDB" id="A0AAV2IIL5"/>
<sequence>GQSLSTDDLLSLVYEQWLLSDLSEIGESVLPADVTYADKMELTSNYPLQLISVIDVGFPLYGQMQKLQGRENPNEEVSADKPFQPAWEPKQSRMLLLQLTDGHIQVKAMEYQPIQNLSCQLPSGSKMMLIGPLICMRGMILLTPGSIQVLGGEVDELVEQNMPLNNLEKVM</sequence>
<evidence type="ECO:0000256" key="2">
    <source>
        <dbReference type="ARBA" id="ARBA00018987"/>
    </source>
</evidence>
<comment type="caution">
    <text evidence="4">The sequence shown here is derived from an EMBL/GenBank/DDBJ whole genome shotgun (WGS) entry which is preliminary data.</text>
</comment>
<organism evidence="4 5">
    <name type="scientific">Lymnaea stagnalis</name>
    <name type="common">Great pond snail</name>
    <name type="synonym">Helix stagnalis</name>
    <dbReference type="NCBI Taxonomy" id="6523"/>
    <lineage>
        <taxon>Eukaryota</taxon>
        <taxon>Metazoa</taxon>
        <taxon>Spiralia</taxon>
        <taxon>Lophotrochozoa</taxon>
        <taxon>Mollusca</taxon>
        <taxon>Gastropoda</taxon>
        <taxon>Heterobranchia</taxon>
        <taxon>Euthyneura</taxon>
        <taxon>Panpulmonata</taxon>
        <taxon>Hygrophila</taxon>
        <taxon>Lymnaeoidea</taxon>
        <taxon>Lymnaeidae</taxon>
        <taxon>Lymnaea</taxon>
    </lineage>
</organism>
<dbReference type="Gene3D" id="2.40.50.770">
    <property type="entry name" value="RecQ-mediated genome instability protein Rmi1, C-terminal domain"/>
    <property type="match status" value="1"/>
</dbReference>
<gene>
    <name evidence="4" type="ORF">GSLYS_00020233001</name>
</gene>